<dbReference type="Pfam" id="PF21245">
    <property type="entry name" value="PI4KB-PIK1_PIK"/>
    <property type="match status" value="1"/>
</dbReference>
<feature type="compositionally biased region" description="Polar residues" evidence="5">
    <location>
        <begin position="498"/>
        <end position="509"/>
    </location>
</feature>
<dbReference type="PROSITE" id="PS00915">
    <property type="entry name" value="PI3_4_KINASE_1"/>
    <property type="match status" value="1"/>
</dbReference>
<organism evidence="7 8">
    <name type="scientific">Entomortierella chlamydospora</name>
    <dbReference type="NCBI Taxonomy" id="101097"/>
    <lineage>
        <taxon>Eukaryota</taxon>
        <taxon>Fungi</taxon>
        <taxon>Fungi incertae sedis</taxon>
        <taxon>Mucoromycota</taxon>
        <taxon>Mortierellomycotina</taxon>
        <taxon>Mortierellomycetes</taxon>
        <taxon>Mortierellales</taxon>
        <taxon>Mortierellaceae</taxon>
        <taxon>Entomortierella</taxon>
    </lineage>
</organism>
<dbReference type="GO" id="GO:0004430">
    <property type="term" value="F:1-phosphatidylinositol 4-kinase activity"/>
    <property type="evidence" value="ECO:0007669"/>
    <property type="project" value="UniProtKB-EC"/>
</dbReference>
<feature type="domain" description="PI3K/PI4K catalytic" evidence="6">
    <location>
        <begin position="728"/>
        <end position="1005"/>
    </location>
</feature>
<evidence type="ECO:0000259" key="6">
    <source>
        <dbReference type="PROSITE" id="PS50290"/>
    </source>
</evidence>
<dbReference type="Pfam" id="PF00454">
    <property type="entry name" value="PI3_PI4_kinase"/>
    <property type="match status" value="1"/>
</dbReference>
<dbReference type="Gene3D" id="1.10.1070.11">
    <property type="entry name" value="Phosphatidylinositol 3-/4-kinase, catalytic domain"/>
    <property type="match status" value="1"/>
</dbReference>
<evidence type="ECO:0000256" key="3">
    <source>
        <dbReference type="ARBA" id="ARBA00022679"/>
    </source>
</evidence>
<evidence type="ECO:0000313" key="7">
    <source>
        <dbReference type="EMBL" id="KAG0024254.1"/>
    </source>
</evidence>
<feature type="compositionally biased region" description="Pro residues" evidence="5">
    <location>
        <begin position="224"/>
        <end position="235"/>
    </location>
</feature>
<evidence type="ECO:0000256" key="5">
    <source>
        <dbReference type="SAM" id="MobiDB-lite"/>
    </source>
</evidence>
<dbReference type="EC" id="2.7.1.67" evidence="2"/>
<evidence type="ECO:0000256" key="4">
    <source>
        <dbReference type="ARBA" id="ARBA00022777"/>
    </source>
</evidence>
<dbReference type="SUPFAM" id="SSF56112">
    <property type="entry name" value="Protein kinase-like (PK-like)"/>
    <property type="match status" value="1"/>
</dbReference>
<dbReference type="InterPro" id="IPR018936">
    <property type="entry name" value="PI3/4_kinase_CS"/>
</dbReference>
<dbReference type="SMART" id="SM00146">
    <property type="entry name" value="PI3Kc"/>
    <property type="match status" value="1"/>
</dbReference>
<dbReference type="PROSITE" id="PS50290">
    <property type="entry name" value="PI3_4_KINASE_3"/>
    <property type="match status" value="1"/>
</dbReference>
<dbReference type="InterPro" id="IPR057754">
    <property type="entry name" value="PI4-kinase_beta/PIK1_cat"/>
</dbReference>
<dbReference type="InterPro" id="IPR049160">
    <property type="entry name" value="PI4KB-PIK1_PIK"/>
</dbReference>
<dbReference type="AlphaFoldDB" id="A0A9P6N3Y0"/>
<protein>
    <recommendedName>
        <fullName evidence="2">1-phosphatidylinositol 4-kinase</fullName>
        <ecNumber evidence="2">2.7.1.67</ecNumber>
    </recommendedName>
</protein>
<feature type="region of interest" description="Disordered" evidence="5">
    <location>
        <begin position="634"/>
        <end position="658"/>
    </location>
</feature>
<dbReference type="CDD" id="cd05168">
    <property type="entry name" value="PI4Kc_III_beta"/>
    <property type="match status" value="1"/>
</dbReference>
<dbReference type="Pfam" id="PF11522">
    <property type="entry name" value="Pik1"/>
    <property type="match status" value="1"/>
</dbReference>
<dbReference type="Proteomes" id="UP000703661">
    <property type="component" value="Unassembled WGS sequence"/>
</dbReference>
<dbReference type="InterPro" id="IPR011009">
    <property type="entry name" value="Kinase-like_dom_sf"/>
</dbReference>
<feature type="region of interest" description="Disordered" evidence="5">
    <location>
        <begin position="560"/>
        <end position="598"/>
    </location>
</feature>
<feature type="compositionally biased region" description="Low complexity" evidence="5">
    <location>
        <begin position="634"/>
        <end position="654"/>
    </location>
</feature>
<dbReference type="GO" id="GO:0046854">
    <property type="term" value="P:phosphatidylinositol phosphate biosynthetic process"/>
    <property type="evidence" value="ECO:0007669"/>
    <property type="project" value="InterPro"/>
</dbReference>
<comment type="caution">
    <text evidence="7">The sequence shown here is derived from an EMBL/GenBank/DDBJ whole genome shotgun (WGS) entry which is preliminary data.</text>
</comment>
<dbReference type="InterPro" id="IPR015433">
    <property type="entry name" value="PI3/4_kinase"/>
</dbReference>
<accession>A0A9P6N3Y0</accession>
<dbReference type="GO" id="GO:0048015">
    <property type="term" value="P:phosphatidylinositol-mediated signaling"/>
    <property type="evidence" value="ECO:0007669"/>
    <property type="project" value="TreeGrafter"/>
</dbReference>
<comment type="catalytic activity">
    <reaction evidence="1">
        <text>a 1,2-diacyl-sn-glycero-3-phospho-(1D-myo-inositol) + ATP = a 1,2-diacyl-sn-glycero-3-phospho-(1D-myo-inositol 4-phosphate) + ADP + H(+)</text>
        <dbReference type="Rhea" id="RHEA:19877"/>
        <dbReference type="ChEBI" id="CHEBI:15378"/>
        <dbReference type="ChEBI" id="CHEBI:30616"/>
        <dbReference type="ChEBI" id="CHEBI:57880"/>
        <dbReference type="ChEBI" id="CHEBI:58178"/>
        <dbReference type="ChEBI" id="CHEBI:456216"/>
        <dbReference type="EC" id="2.7.1.67"/>
    </reaction>
</comment>
<evidence type="ECO:0000256" key="1">
    <source>
        <dbReference type="ARBA" id="ARBA00001686"/>
    </source>
</evidence>
<keyword evidence="8" id="KW-1185">Reference proteome</keyword>
<dbReference type="PANTHER" id="PTHR10048">
    <property type="entry name" value="PHOSPHATIDYLINOSITOL KINASE"/>
    <property type="match status" value="1"/>
</dbReference>
<reference evidence="7" key="1">
    <citation type="journal article" date="2020" name="Fungal Divers.">
        <title>Resolving the Mortierellaceae phylogeny through synthesis of multi-gene phylogenetics and phylogenomics.</title>
        <authorList>
            <person name="Vandepol N."/>
            <person name="Liber J."/>
            <person name="Desiro A."/>
            <person name="Na H."/>
            <person name="Kennedy M."/>
            <person name="Barry K."/>
            <person name="Grigoriev I.V."/>
            <person name="Miller A.N."/>
            <person name="O'Donnell K."/>
            <person name="Stajich J.E."/>
            <person name="Bonito G."/>
        </authorList>
    </citation>
    <scope>NUCLEOTIDE SEQUENCE</scope>
    <source>
        <strain evidence="7">NRRL 2769</strain>
    </source>
</reference>
<dbReference type="Gene3D" id="3.30.1010.10">
    <property type="entry name" value="Phosphatidylinositol 3-kinase Catalytic Subunit, Chain A, domain 4"/>
    <property type="match status" value="1"/>
</dbReference>
<feature type="compositionally biased region" description="Basic and acidic residues" evidence="5">
    <location>
        <begin position="469"/>
        <end position="490"/>
    </location>
</feature>
<feature type="compositionally biased region" description="Polar residues" evidence="5">
    <location>
        <begin position="242"/>
        <end position="256"/>
    </location>
</feature>
<feature type="compositionally biased region" description="Polar residues" evidence="5">
    <location>
        <begin position="519"/>
        <end position="543"/>
    </location>
</feature>
<feature type="compositionally biased region" description="Polar residues" evidence="5">
    <location>
        <begin position="588"/>
        <end position="598"/>
    </location>
</feature>
<feature type="compositionally biased region" description="Polar residues" evidence="5">
    <location>
        <begin position="330"/>
        <end position="341"/>
    </location>
</feature>
<dbReference type="FunFam" id="1.10.1070.11:FF:000016">
    <property type="entry name" value="PIK1p Phosphatidylinositol 4-kinase"/>
    <property type="match status" value="1"/>
</dbReference>
<sequence length="1020" mass="112238">MMNSGNAMLLRLFKSEYFNAWIAVSYLFKYPDAVGIQHYLCNELKKFPMDEIEFFLPQLSSVDQSAIRISRAGKLHSGSMPDIVAYGNSCKKQPLSPQSICDLPTLWYLQAYTSDFAASPNTPSFKLCKRVFNKCQAIVFATETPEEYEDIYGKNGVPKVKENAISAMVGMGVFLAAFGQPLMTKSPGQIAIAQGRRPRAFSVTDNTEDGGAADGQPHQQPQPQQHPQPQQPQPQQPEHQQSANLNRASPQESGRSTPAGGGLARRDSEVAISPRSATGEPGSPHATVSGINVAMAHNIHRNHVVTSPSLEDLRGGQAFKLKRDRFANPRYSNDTAPSSPVSLKFSDHESLDGRSSVASMELARRSYFHSEMQFLLALVDIATRLVIVPKPARLSALRAELTLLNHNLPAEICVPLWCKATVEHPSHHRVVRIPPQDAVVLNSADRVPYLLQVEVLETDMSVEEIRAQRRDLEPEEDTLHTHETRTHEVLMGEDGTIQLENVVSTSGGNDDTDKDAAEASSSTSVTQSDAASISSENGKSSTEVAPAPLTISLADLAISPPGSPVPSSPVISIDTSGRIRSPALSGRPVTQSRSNEAYQQTVMKRRASNSADDFAEKMRTAAVMLAQLSQQQAAQQAGAGANNGSRSSAQSRSSIKAKANSVEDIRAKIIKEMMALEEQRMQRMKLEGVSSGVGGGGGEGAGSEMLEDERKVMANVATDDPSAAVFAEDWDAKMNRIRATSPYGHLPSWQLLSVIVKQGADLRQEQLACQLIREMGWIWERAEIDVWITYMRILVTSDNSGLIETVRNTISIHSIKKDAYARRLNQVGVVFTLYDYFQQKFGDPASEKYIKAQDNFMRSLAAYSVITYVLQIRDRHNGNILLDTEGHIIHIDFGFMLSNSPGSVGFELAPFKLPQEYIDVLGGVSSEKFAEFKQLLKKAFMAVRKHTENIVLLIDMMSKDSKLPCFQYGDGAAQAVRDRLALNLTEVQAEEFVEKLIMSSCCNVFTRLYDTFQYYSNGIL</sequence>
<dbReference type="PROSITE" id="PS00916">
    <property type="entry name" value="PI3_4_KINASE_2"/>
    <property type="match status" value="1"/>
</dbReference>
<keyword evidence="3" id="KW-0808">Transferase</keyword>
<dbReference type="GO" id="GO:0016020">
    <property type="term" value="C:membrane"/>
    <property type="evidence" value="ECO:0007669"/>
    <property type="project" value="TreeGrafter"/>
</dbReference>
<dbReference type="InterPro" id="IPR000403">
    <property type="entry name" value="PI3/4_kinase_cat_dom"/>
</dbReference>
<gene>
    <name evidence="7" type="primary">PIK1</name>
    <name evidence="7" type="ORF">BGZ80_004768</name>
</gene>
<dbReference type="InterPro" id="IPR021601">
    <property type="entry name" value="Phosphatidylino_kinase_fungi"/>
</dbReference>
<keyword evidence="4" id="KW-0418">Kinase</keyword>
<feature type="region of interest" description="Disordered" evidence="5">
    <location>
        <begin position="469"/>
        <end position="543"/>
    </location>
</feature>
<dbReference type="Gene3D" id="6.10.140.1260">
    <property type="match status" value="1"/>
</dbReference>
<dbReference type="EMBL" id="JAAAID010000024">
    <property type="protein sequence ID" value="KAG0024254.1"/>
    <property type="molecule type" value="Genomic_DNA"/>
</dbReference>
<name>A0A9P6N3Y0_9FUNG</name>
<evidence type="ECO:0000313" key="8">
    <source>
        <dbReference type="Proteomes" id="UP000703661"/>
    </source>
</evidence>
<dbReference type="PANTHER" id="PTHR10048:SF22">
    <property type="entry name" value="PHOSPHATIDYLINOSITOL 4-KINASE BETA"/>
    <property type="match status" value="1"/>
</dbReference>
<dbReference type="GO" id="GO:0005737">
    <property type="term" value="C:cytoplasm"/>
    <property type="evidence" value="ECO:0007669"/>
    <property type="project" value="TreeGrafter"/>
</dbReference>
<feature type="region of interest" description="Disordered" evidence="5">
    <location>
        <begin position="196"/>
        <end position="267"/>
    </location>
</feature>
<evidence type="ECO:0000256" key="2">
    <source>
        <dbReference type="ARBA" id="ARBA00012169"/>
    </source>
</evidence>
<proteinExistence type="predicted"/>
<feature type="region of interest" description="Disordered" evidence="5">
    <location>
        <begin position="325"/>
        <end position="347"/>
    </location>
</feature>
<dbReference type="InterPro" id="IPR036940">
    <property type="entry name" value="PI3/4_kinase_cat_sf"/>
</dbReference>